<evidence type="ECO:0000259" key="1">
    <source>
        <dbReference type="Pfam" id="PF08845"/>
    </source>
</evidence>
<dbReference type="EMBL" id="SLUN01000021">
    <property type="protein sequence ID" value="TCL63323.1"/>
    <property type="molecule type" value="Genomic_DNA"/>
</dbReference>
<protein>
    <submittedName>
        <fullName evidence="2">Type I toxin-antitoxin system toxin SymE</fullName>
    </submittedName>
</protein>
<dbReference type="GO" id="GO:0005737">
    <property type="term" value="C:cytoplasm"/>
    <property type="evidence" value="ECO:0007669"/>
    <property type="project" value="InterPro"/>
</dbReference>
<dbReference type="GO" id="GO:0016070">
    <property type="term" value="P:RNA metabolic process"/>
    <property type="evidence" value="ECO:0007669"/>
    <property type="project" value="InterPro"/>
</dbReference>
<dbReference type="Pfam" id="PF08845">
    <property type="entry name" value="SymE_toxin"/>
    <property type="match status" value="1"/>
</dbReference>
<dbReference type="RefSeq" id="WP_132015367.1">
    <property type="nucleotide sequence ID" value="NZ_SLUN01000021.1"/>
</dbReference>
<keyword evidence="3" id="KW-1185">Reference proteome</keyword>
<proteinExistence type="predicted"/>
<feature type="domain" description="Toxin SymE-like" evidence="1">
    <location>
        <begin position="5"/>
        <end position="49"/>
    </location>
</feature>
<dbReference type="GO" id="GO:0016788">
    <property type="term" value="F:hydrolase activity, acting on ester bonds"/>
    <property type="evidence" value="ECO:0007669"/>
    <property type="project" value="InterPro"/>
</dbReference>
<organism evidence="2 3">
    <name type="scientific">Hydrogenispora ethanolica</name>
    <dbReference type="NCBI Taxonomy" id="1082276"/>
    <lineage>
        <taxon>Bacteria</taxon>
        <taxon>Bacillati</taxon>
        <taxon>Bacillota</taxon>
        <taxon>Hydrogenispora</taxon>
    </lineage>
</organism>
<accession>A0A4R1RBZ7</accession>
<dbReference type="GO" id="GO:0003723">
    <property type="term" value="F:RNA binding"/>
    <property type="evidence" value="ECO:0007669"/>
    <property type="project" value="InterPro"/>
</dbReference>
<dbReference type="InterPro" id="IPR014944">
    <property type="entry name" value="Toxin_SymE-like"/>
</dbReference>
<comment type="caution">
    <text evidence="2">The sequence shown here is derived from an EMBL/GenBank/DDBJ whole genome shotgun (WGS) entry which is preliminary data.</text>
</comment>
<evidence type="ECO:0000313" key="2">
    <source>
        <dbReference type="EMBL" id="TCL63323.1"/>
    </source>
</evidence>
<name>A0A4R1RBZ7_HYDET</name>
<sequence length="149" mass="17134">MKTRRRLTVGSIRKNHQKVPYIRLTGHWLARNGFQIGRSILVRVRPGGISLDLDAPAEEPPQPIEGFLVMHHQGHYAICNRELFYELCQNDCVAVELEKDAWVTMTVMRDMEGYYLKSKEISFYPKMVYGRLVPAEEDGAGRDDPRASQ</sequence>
<gene>
    <name evidence="2" type="ORF">EDC14_102141</name>
</gene>
<dbReference type="OrthoDB" id="9803936at2"/>
<dbReference type="AlphaFoldDB" id="A0A4R1RBZ7"/>
<dbReference type="Proteomes" id="UP000295008">
    <property type="component" value="Unassembled WGS sequence"/>
</dbReference>
<reference evidence="2 3" key="1">
    <citation type="submission" date="2019-03" db="EMBL/GenBank/DDBJ databases">
        <title>Genomic Encyclopedia of Type Strains, Phase IV (KMG-IV): sequencing the most valuable type-strain genomes for metagenomic binning, comparative biology and taxonomic classification.</title>
        <authorList>
            <person name="Goeker M."/>
        </authorList>
    </citation>
    <scope>NUCLEOTIDE SEQUENCE [LARGE SCALE GENOMIC DNA]</scope>
    <source>
        <strain evidence="2 3">LX-B</strain>
    </source>
</reference>
<evidence type="ECO:0000313" key="3">
    <source>
        <dbReference type="Proteomes" id="UP000295008"/>
    </source>
</evidence>